<organism evidence="2 3">
    <name type="scientific">Zea mays</name>
    <name type="common">Maize</name>
    <dbReference type="NCBI Taxonomy" id="4577"/>
    <lineage>
        <taxon>Eukaryota</taxon>
        <taxon>Viridiplantae</taxon>
        <taxon>Streptophyta</taxon>
        <taxon>Embryophyta</taxon>
        <taxon>Tracheophyta</taxon>
        <taxon>Spermatophyta</taxon>
        <taxon>Magnoliopsida</taxon>
        <taxon>Liliopsida</taxon>
        <taxon>Poales</taxon>
        <taxon>Poaceae</taxon>
        <taxon>PACMAD clade</taxon>
        <taxon>Panicoideae</taxon>
        <taxon>Andropogonodae</taxon>
        <taxon>Andropogoneae</taxon>
        <taxon>Tripsacinae</taxon>
        <taxon>Zea</taxon>
    </lineage>
</organism>
<dbReference type="EnsemblPlants" id="Zm00001eb286790_T001">
    <property type="protein sequence ID" value="Zm00001eb286790_P001"/>
    <property type="gene ID" value="Zm00001eb286790"/>
</dbReference>
<evidence type="ECO:0000313" key="3">
    <source>
        <dbReference type="Proteomes" id="UP000007305"/>
    </source>
</evidence>
<dbReference type="InParanoid" id="A0A804PYK5"/>
<sequence>MWTCSSIELASVELDGVDALHVGVEEPPVLLHAALLEVLVEHGEEDGLDGARVARRSPADVVDQVLVVDGRILGRRRDAASGRPPALRHHKGDAGAPVVGHRHVEGVDGGVEEVLVLVGAVLEDGARSGEERVAEVHGSRVGGVGEVGVDAGHERRAGARQEPEDGAHEPLRLVRELGGGRRLVAAEDGLRHGRGDLDAVQAGGDQRGADVLHGRDQALRRAAFHLVAHADAAEGDLGVGLDVVADPRRGRGGAGGEAGQHVIGRAGHDADARAAHGLESRLVRRVDPHQRDAVVLVHADDGARRRQVVAAHAVGHPDGLHHGCTYICTYFSG</sequence>
<feature type="region of interest" description="Disordered" evidence="1">
    <location>
        <begin position="78"/>
        <end position="99"/>
    </location>
</feature>
<dbReference type="AlphaFoldDB" id="A0A804PYK5"/>
<evidence type="ECO:0000313" key="2">
    <source>
        <dbReference type="EnsemblPlants" id="Zm00001eb286790_P001"/>
    </source>
</evidence>
<reference evidence="2" key="2">
    <citation type="submission" date="2019-07" db="EMBL/GenBank/DDBJ databases">
        <authorList>
            <person name="Seetharam A."/>
            <person name="Woodhouse M."/>
            <person name="Cannon E."/>
        </authorList>
    </citation>
    <scope>NUCLEOTIDE SEQUENCE [LARGE SCALE GENOMIC DNA]</scope>
    <source>
        <strain evidence="2">cv. B73</strain>
    </source>
</reference>
<reference evidence="3" key="1">
    <citation type="journal article" date="2009" name="Science">
        <title>The B73 maize genome: complexity, diversity, and dynamics.</title>
        <authorList>
            <person name="Schnable P.S."/>
            <person name="Ware D."/>
            <person name="Fulton R.S."/>
            <person name="Stein J.C."/>
            <person name="Wei F."/>
            <person name="Pasternak S."/>
            <person name="Liang C."/>
            <person name="Zhang J."/>
            <person name="Fulton L."/>
            <person name="Graves T.A."/>
            <person name="Minx P."/>
            <person name="Reily A.D."/>
            <person name="Courtney L."/>
            <person name="Kruchowski S.S."/>
            <person name="Tomlinson C."/>
            <person name="Strong C."/>
            <person name="Delehaunty K."/>
            <person name="Fronick C."/>
            <person name="Courtney B."/>
            <person name="Rock S.M."/>
            <person name="Belter E."/>
            <person name="Du F."/>
            <person name="Kim K."/>
            <person name="Abbott R.M."/>
            <person name="Cotton M."/>
            <person name="Levy A."/>
            <person name="Marchetto P."/>
            <person name="Ochoa K."/>
            <person name="Jackson S.M."/>
            <person name="Gillam B."/>
            <person name="Chen W."/>
            <person name="Yan L."/>
            <person name="Higginbotham J."/>
            <person name="Cardenas M."/>
            <person name="Waligorski J."/>
            <person name="Applebaum E."/>
            <person name="Phelps L."/>
            <person name="Falcone J."/>
            <person name="Kanchi K."/>
            <person name="Thane T."/>
            <person name="Scimone A."/>
            <person name="Thane N."/>
            <person name="Henke J."/>
            <person name="Wang T."/>
            <person name="Ruppert J."/>
            <person name="Shah N."/>
            <person name="Rotter K."/>
            <person name="Hodges J."/>
            <person name="Ingenthron E."/>
            <person name="Cordes M."/>
            <person name="Kohlberg S."/>
            <person name="Sgro J."/>
            <person name="Delgado B."/>
            <person name="Mead K."/>
            <person name="Chinwalla A."/>
            <person name="Leonard S."/>
            <person name="Crouse K."/>
            <person name="Collura K."/>
            <person name="Kudrna D."/>
            <person name="Currie J."/>
            <person name="He R."/>
            <person name="Angelova A."/>
            <person name="Rajasekar S."/>
            <person name="Mueller T."/>
            <person name="Lomeli R."/>
            <person name="Scara G."/>
            <person name="Ko A."/>
            <person name="Delaney K."/>
            <person name="Wissotski M."/>
            <person name="Lopez G."/>
            <person name="Campos D."/>
            <person name="Braidotti M."/>
            <person name="Ashley E."/>
            <person name="Golser W."/>
            <person name="Kim H."/>
            <person name="Lee S."/>
            <person name="Lin J."/>
            <person name="Dujmic Z."/>
            <person name="Kim W."/>
            <person name="Talag J."/>
            <person name="Zuccolo A."/>
            <person name="Fan C."/>
            <person name="Sebastian A."/>
            <person name="Kramer M."/>
            <person name="Spiegel L."/>
            <person name="Nascimento L."/>
            <person name="Zutavern T."/>
            <person name="Miller B."/>
            <person name="Ambroise C."/>
            <person name="Muller S."/>
            <person name="Spooner W."/>
            <person name="Narechania A."/>
            <person name="Ren L."/>
            <person name="Wei S."/>
            <person name="Kumari S."/>
            <person name="Faga B."/>
            <person name="Levy M.J."/>
            <person name="McMahan L."/>
            <person name="Van Buren P."/>
            <person name="Vaughn M.W."/>
            <person name="Ying K."/>
            <person name="Yeh C.-T."/>
            <person name="Emrich S.J."/>
            <person name="Jia Y."/>
            <person name="Kalyanaraman A."/>
            <person name="Hsia A.-P."/>
            <person name="Barbazuk W.B."/>
            <person name="Baucom R.S."/>
            <person name="Brutnell T.P."/>
            <person name="Carpita N.C."/>
            <person name="Chaparro C."/>
            <person name="Chia J.-M."/>
            <person name="Deragon J.-M."/>
            <person name="Estill J.C."/>
            <person name="Fu Y."/>
            <person name="Jeddeloh J.A."/>
            <person name="Han Y."/>
            <person name="Lee H."/>
            <person name="Li P."/>
            <person name="Lisch D.R."/>
            <person name="Liu S."/>
            <person name="Liu Z."/>
            <person name="Nagel D.H."/>
            <person name="McCann M.C."/>
            <person name="SanMiguel P."/>
            <person name="Myers A.M."/>
            <person name="Nettleton D."/>
            <person name="Nguyen J."/>
            <person name="Penning B.W."/>
            <person name="Ponnala L."/>
            <person name="Schneider K.L."/>
            <person name="Schwartz D.C."/>
            <person name="Sharma A."/>
            <person name="Soderlund C."/>
            <person name="Springer N.M."/>
            <person name="Sun Q."/>
            <person name="Wang H."/>
            <person name="Waterman M."/>
            <person name="Westerman R."/>
            <person name="Wolfgruber T.K."/>
            <person name="Yang L."/>
            <person name="Yu Y."/>
            <person name="Zhang L."/>
            <person name="Zhou S."/>
            <person name="Zhu Q."/>
            <person name="Bennetzen J.L."/>
            <person name="Dawe R.K."/>
            <person name="Jiang J."/>
            <person name="Jiang N."/>
            <person name="Presting G.G."/>
            <person name="Wessler S.R."/>
            <person name="Aluru S."/>
            <person name="Martienssen R.A."/>
            <person name="Clifton S.W."/>
            <person name="McCombie W.R."/>
            <person name="Wing R.A."/>
            <person name="Wilson R.K."/>
        </authorList>
    </citation>
    <scope>NUCLEOTIDE SEQUENCE [LARGE SCALE GENOMIC DNA]</scope>
    <source>
        <strain evidence="3">cv. B73</strain>
    </source>
</reference>
<name>A0A804PYK5_MAIZE</name>
<accession>A0A804PYK5</accession>
<dbReference type="Proteomes" id="UP000007305">
    <property type="component" value="Chromosome 6"/>
</dbReference>
<dbReference type="Gramene" id="Zm00001eb286790_T001">
    <property type="protein sequence ID" value="Zm00001eb286790_P001"/>
    <property type="gene ID" value="Zm00001eb286790"/>
</dbReference>
<evidence type="ECO:0000256" key="1">
    <source>
        <dbReference type="SAM" id="MobiDB-lite"/>
    </source>
</evidence>
<proteinExistence type="predicted"/>
<protein>
    <submittedName>
        <fullName evidence="2">Uncharacterized protein</fullName>
    </submittedName>
</protein>
<keyword evidence="3" id="KW-1185">Reference proteome</keyword>
<reference evidence="2" key="3">
    <citation type="submission" date="2021-05" db="UniProtKB">
        <authorList>
            <consortium name="EnsemblPlants"/>
        </authorList>
    </citation>
    <scope>IDENTIFICATION</scope>
    <source>
        <strain evidence="2">cv. B73</strain>
    </source>
</reference>